<dbReference type="Gene3D" id="1.25.10.10">
    <property type="entry name" value="Leucine-rich Repeat Variant"/>
    <property type="match status" value="1"/>
</dbReference>
<gene>
    <name evidence="1" type="ORF">GPUH_LOCUS21436</name>
</gene>
<reference evidence="1 2" key="2">
    <citation type="submission" date="2018-11" db="EMBL/GenBank/DDBJ databases">
        <authorList>
            <consortium name="Pathogen Informatics"/>
        </authorList>
    </citation>
    <scope>NUCLEOTIDE SEQUENCE [LARGE SCALE GENOMIC DNA]</scope>
</reference>
<dbReference type="Proteomes" id="UP000271098">
    <property type="component" value="Unassembled WGS sequence"/>
</dbReference>
<dbReference type="InterPro" id="IPR039600">
    <property type="entry name" value="TANGO6/Rtp1"/>
</dbReference>
<sequence>MNLSDEEKDTLMLIQRVKIAEVIAKISHGLGDAAPAYFDRLMNPMLSLLQHTKDATERASVLSSLSELVKACRGRNVYKCLSEMLLAIKLSQRHDEDLEVRQASLRLLHAIVTSYSANVLEELPLGDILHLLKQLSEDKEETICDSAAEIRKLIAEQLESGFLELKDANLIDLGQDCGLMN</sequence>
<evidence type="ECO:0000313" key="3">
    <source>
        <dbReference type="WBParaSite" id="GPUH_0002146301-mRNA-1"/>
    </source>
</evidence>
<dbReference type="SUPFAM" id="SSF48371">
    <property type="entry name" value="ARM repeat"/>
    <property type="match status" value="1"/>
</dbReference>
<dbReference type="InterPro" id="IPR011989">
    <property type="entry name" value="ARM-like"/>
</dbReference>
<dbReference type="InterPro" id="IPR016024">
    <property type="entry name" value="ARM-type_fold"/>
</dbReference>
<dbReference type="OrthoDB" id="39591at2759"/>
<accession>A0A183EKE5</accession>
<proteinExistence type="predicted"/>
<name>A0A183EKE5_9BILA</name>
<protein>
    <submittedName>
        <fullName evidence="3">RTP1_C1 domain-containing protein</fullName>
    </submittedName>
</protein>
<keyword evidence="2" id="KW-1185">Reference proteome</keyword>
<evidence type="ECO:0000313" key="1">
    <source>
        <dbReference type="EMBL" id="VDN38234.1"/>
    </source>
</evidence>
<dbReference type="PANTHER" id="PTHR20959">
    <property type="entry name" value="TRANSPORT AND GOLGI ORGANIZATION PROTEIN 6 FAMILY MEMBER"/>
    <property type="match status" value="1"/>
</dbReference>
<evidence type="ECO:0000313" key="2">
    <source>
        <dbReference type="Proteomes" id="UP000271098"/>
    </source>
</evidence>
<dbReference type="EMBL" id="UYRT01092596">
    <property type="protein sequence ID" value="VDN38234.1"/>
    <property type="molecule type" value="Genomic_DNA"/>
</dbReference>
<organism evidence="3">
    <name type="scientific">Gongylonema pulchrum</name>
    <dbReference type="NCBI Taxonomy" id="637853"/>
    <lineage>
        <taxon>Eukaryota</taxon>
        <taxon>Metazoa</taxon>
        <taxon>Ecdysozoa</taxon>
        <taxon>Nematoda</taxon>
        <taxon>Chromadorea</taxon>
        <taxon>Rhabditida</taxon>
        <taxon>Spirurina</taxon>
        <taxon>Spiruromorpha</taxon>
        <taxon>Spiruroidea</taxon>
        <taxon>Gongylonematidae</taxon>
        <taxon>Gongylonema</taxon>
    </lineage>
</organism>
<dbReference type="PANTHER" id="PTHR20959:SF1">
    <property type="entry name" value="TRANSPORT AND GOLGI ORGANIZATION PROTEIN 6 HOMOLOG"/>
    <property type="match status" value="1"/>
</dbReference>
<dbReference type="GO" id="GO:0009306">
    <property type="term" value="P:protein secretion"/>
    <property type="evidence" value="ECO:0007669"/>
    <property type="project" value="TreeGrafter"/>
</dbReference>
<dbReference type="AlphaFoldDB" id="A0A183EKE5"/>
<reference evidence="3" key="1">
    <citation type="submission" date="2016-06" db="UniProtKB">
        <authorList>
            <consortium name="WormBaseParasite"/>
        </authorList>
    </citation>
    <scope>IDENTIFICATION</scope>
</reference>
<dbReference type="WBParaSite" id="GPUH_0002146301-mRNA-1">
    <property type="protein sequence ID" value="GPUH_0002146301-mRNA-1"/>
    <property type="gene ID" value="GPUH_0002146301"/>
</dbReference>